<dbReference type="InterPro" id="IPR036737">
    <property type="entry name" value="OmpA-like_sf"/>
</dbReference>
<dbReference type="AlphaFoldDB" id="A0A1C3H294"/>
<comment type="subcellular location">
    <subcellularLocation>
        <location evidence="1">Cell outer membrane</location>
    </subcellularLocation>
</comment>
<evidence type="ECO:0000256" key="4">
    <source>
        <dbReference type="ARBA" id="ARBA00023136"/>
    </source>
</evidence>
<dbReference type="InterPro" id="IPR037873">
    <property type="entry name" value="BamE-like"/>
</dbReference>
<protein>
    <recommendedName>
        <fullName evidence="2">Type IV secretion system putative lipoprotein virB7</fullName>
    </recommendedName>
</protein>
<evidence type="ECO:0000313" key="9">
    <source>
        <dbReference type="EMBL" id="SAM57552.1"/>
    </source>
</evidence>
<evidence type="ECO:0000256" key="1">
    <source>
        <dbReference type="ARBA" id="ARBA00004442"/>
    </source>
</evidence>
<dbReference type="PANTHER" id="PTHR30329">
    <property type="entry name" value="STATOR ELEMENT OF FLAGELLAR MOTOR COMPLEX"/>
    <property type="match status" value="1"/>
</dbReference>
<dbReference type="Pfam" id="PF00691">
    <property type="entry name" value="OmpA"/>
    <property type="match status" value="1"/>
</dbReference>
<evidence type="ECO:0000256" key="6">
    <source>
        <dbReference type="PROSITE-ProRule" id="PRU00473"/>
    </source>
</evidence>
<dbReference type="InterPro" id="IPR006665">
    <property type="entry name" value="OmpA-like"/>
</dbReference>
<dbReference type="InterPro" id="IPR006690">
    <property type="entry name" value="OMPA-like_CS"/>
</dbReference>
<feature type="chain" id="PRO_5008674753" description="Type IV secretion system putative lipoprotein virB7" evidence="7">
    <location>
        <begin position="24"/>
        <end position="256"/>
    </location>
</feature>
<dbReference type="RefSeq" id="WP_079539132.1">
    <property type="nucleotide sequence ID" value="NZ_CP171111.1"/>
</dbReference>
<dbReference type="PROSITE" id="PS51257">
    <property type="entry name" value="PROKAR_LIPOPROTEIN"/>
    <property type="match status" value="1"/>
</dbReference>
<organism evidence="9 10">
    <name type="scientific">Cardiobacterium hominis</name>
    <dbReference type="NCBI Taxonomy" id="2718"/>
    <lineage>
        <taxon>Bacteria</taxon>
        <taxon>Pseudomonadati</taxon>
        <taxon>Pseudomonadota</taxon>
        <taxon>Gammaproteobacteria</taxon>
        <taxon>Cardiobacteriales</taxon>
        <taxon>Cardiobacteriaceae</taxon>
        <taxon>Cardiobacterium</taxon>
    </lineage>
</organism>
<keyword evidence="4 6" id="KW-0472">Membrane</keyword>
<sequence>MKKSLFVLLAAVALAGCTSTVSKNVRADGSVGELVWPSQKDSWRDEALRLPSPTIAAVKVGLERKNVFALLDVPHFREINGAREWNYILQRPEYTRENQAVCHLKLIYSDDDRIAAMYWLPEDCATVYGEPAVPYRLAADALFAFDTATLRPQADAALADLLAKVRAHGDTGEVRVDGFTDRLGSATYNRELSQARADAVKNYLVRGGIAASRIRAAGLGSSQPLAHCADSLPRGELIACLQPDRRVEVTVSSAAR</sequence>
<dbReference type="CDD" id="cd07185">
    <property type="entry name" value="OmpA_C-like"/>
    <property type="match status" value="1"/>
</dbReference>
<proteinExistence type="predicted"/>
<dbReference type="PANTHER" id="PTHR30329:SF21">
    <property type="entry name" value="LIPOPROTEIN YIAD-RELATED"/>
    <property type="match status" value="1"/>
</dbReference>
<dbReference type="PROSITE" id="PS01068">
    <property type="entry name" value="OMPA_1"/>
    <property type="match status" value="1"/>
</dbReference>
<dbReference type="PROSITE" id="PS51123">
    <property type="entry name" value="OMPA_2"/>
    <property type="match status" value="1"/>
</dbReference>
<name>A0A1C3H294_9GAMM</name>
<dbReference type="GO" id="GO:0009279">
    <property type="term" value="C:cell outer membrane"/>
    <property type="evidence" value="ECO:0007669"/>
    <property type="project" value="UniProtKB-SubCell"/>
</dbReference>
<evidence type="ECO:0000256" key="7">
    <source>
        <dbReference type="SAM" id="SignalP"/>
    </source>
</evidence>
<dbReference type="InterPro" id="IPR006664">
    <property type="entry name" value="OMP_bac"/>
</dbReference>
<evidence type="ECO:0000256" key="5">
    <source>
        <dbReference type="ARBA" id="ARBA00023237"/>
    </source>
</evidence>
<accession>A0A1C3H294</accession>
<dbReference type="InterPro" id="IPR050330">
    <property type="entry name" value="Bact_OuterMem_StrucFunc"/>
</dbReference>
<dbReference type="InterPro" id="IPR012640">
    <property type="entry name" value="Membr_lipoprot_lipid_attach_CS"/>
</dbReference>
<dbReference type="EMBL" id="FKLO01000016">
    <property type="protein sequence ID" value="SAM57552.1"/>
    <property type="molecule type" value="Genomic_DNA"/>
</dbReference>
<evidence type="ECO:0000256" key="2">
    <source>
        <dbReference type="ARBA" id="ARBA00017922"/>
    </source>
</evidence>
<gene>
    <name evidence="9" type="ORF">CHUV0807_0312</name>
</gene>
<dbReference type="Proteomes" id="UP000190837">
    <property type="component" value="Unassembled WGS sequence"/>
</dbReference>
<dbReference type="Gene3D" id="3.30.1330.60">
    <property type="entry name" value="OmpA-like domain"/>
    <property type="match status" value="1"/>
</dbReference>
<dbReference type="Pfam" id="PF04355">
    <property type="entry name" value="BamE"/>
    <property type="match status" value="1"/>
</dbReference>
<reference evidence="10" key="1">
    <citation type="submission" date="2016-04" db="EMBL/GenBank/DDBJ databases">
        <authorList>
            <person name="Tagini F."/>
        </authorList>
    </citation>
    <scope>NUCLEOTIDE SEQUENCE [LARGE SCALE GENOMIC DNA]</scope>
    <source>
        <strain evidence="10">CHUV0807</strain>
    </source>
</reference>
<dbReference type="InterPro" id="IPR007450">
    <property type="entry name" value="BamE_dom"/>
</dbReference>
<dbReference type="SUPFAM" id="SSF103088">
    <property type="entry name" value="OmpA-like"/>
    <property type="match status" value="1"/>
</dbReference>
<dbReference type="Pfam" id="PF08139">
    <property type="entry name" value="LPAM_1"/>
    <property type="match status" value="1"/>
</dbReference>
<feature type="domain" description="OmpA-like" evidence="8">
    <location>
        <begin position="130"/>
        <end position="255"/>
    </location>
</feature>
<dbReference type="Gene3D" id="3.30.1450.10">
    <property type="match status" value="1"/>
</dbReference>
<evidence type="ECO:0000259" key="8">
    <source>
        <dbReference type="PROSITE" id="PS51123"/>
    </source>
</evidence>
<keyword evidence="5" id="KW-0998">Cell outer membrane</keyword>
<feature type="signal peptide" evidence="7">
    <location>
        <begin position="1"/>
        <end position="23"/>
    </location>
</feature>
<keyword evidence="3 7" id="KW-0732">Signal</keyword>
<dbReference type="PRINTS" id="PR01021">
    <property type="entry name" value="OMPADOMAIN"/>
</dbReference>
<evidence type="ECO:0000313" key="10">
    <source>
        <dbReference type="Proteomes" id="UP000190837"/>
    </source>
</evidence>
<evidence type="ECO:0000256" key="3">
    <source>
        <dbReference type="ARBA" id="ARBA00022729"/>
    </source>
</evidence>